<protein>
    <submittedName>
        <fullName evidence="1">Uncharacterized protein</fullName>
    </submittedName>
</protein>
<evidence type="ECO:0000313" key="2">
    <source>
        <dbReference type="Proteomes" id="UP000187203"/>
    </source>
</evidence>
<sequence>MPKLKRGLEIAIPAPFPSKHVKRKKGMIEDKQLRELCKLEELCTTKRTLKVDIIDYLTEQIAELEKEDSYEVVLQNSLQKKDIKDLEFTLSDNLEDSISDLELPSKGNLFSVSYISLEPTPKPLPSIE</sequence>
<dbReference type="AlphaFoldDB" id="A0A1R3KG07"/>
<dbReference type="Proteomes" id="UP000187203">
    <property type="component" value="Unassembled WGS sequence"/>
</dbReference>
<accession>A0A1R3KG07</accession>
<name>A0A1R3KG07_9ROSI</name>
<keyword evidence="2" id="KW-1185">Reference proteome</keyword>
<reference evidence="2" key="1">
    <citation type="submission" date="2013-09" db="EMBL/GenBank/DDBJ databases">
        <title>Corchorus olitorius genome sequencing.</title>
        <authorList>
            <person name="Alam M."/>
            <person name="Haque M.S."/>
            <person name="Islam M.S."/>
            <person name="Emdad E.M."/>
            <person name="Islam M.M."/>
            <person name="Ahmed B."/>
            <person name="Halim A."/>
            <person name="Hossen Q.M.M."/>
            <person name="Hossain M.Z."/>
            <person name="Ahmed R."/>
            <person name="Khan M.M."/>
            <person name="Islam R."/>
            <person name="Rashid M.M."/>
            <person name="Khan S.A."/>
            <person name="Rahman M.S."/>
            <person name="Alam M."/>
            <person name="Yahiya A.S."/>
            <person name="Khan M.S."/>
            <person name="Azam M.S."/>
            <person name="Haque T."/>
            <person name="Lashkar M.Z.H."/>
            <person name="Akhand A.I."/>
            <person name="Morshed G."/>
            <person name="Roy S."/>
            <person name="Uddin K.S."/>
            <person name="Rabeya T."/>
            <person name="Hossain A.S."/>
            <person name="Chowdhury A."/>
            <person name="Snigdha A.R."/>
            <person name="Mortoza M.S."/>
            <person name="Matin S.A."/>
            <person name="Hoque S.M.E."/>
            <person name="Islam M.K."/>
            <person name="Roy D.K."/>
            <person name="Haider R."/>
            <person name="Moosa M.M."/>
            <person name="Elias S.M."/>
            <person name="Hasan A.M."/>
            <person name="Jahan S."/>
            <person name="Shafiuddin M."/>
            <person name="Mahmood N."/>
            <person name="Shommy N.S."/>
        </authorList>
    </citation>
    <scope>NUCLEOTIDE SEQUENCE [LARGE SCALE GENOMIC DNA]</scope>
    <source>
        <strain evidence="2">cv. O-4</strain>
    </source>
</reference>
<organism evidence="1 2">
    <name type="scientific">Corchorus olitorius</name>
    <dbReference type="NCBI Taxonomy" id="93759"/>
    <lineage>
        <taxon>Eukaryota</taxon>
        <taxon>Viridiplantae</taxon>
        <taxon>Streptophyta</taxon>
        <taxon>Embryophyta</taxon>
        <taxon>Tracheophyta</taxon>
        <taxon>Spermatophyta</taxon>
        <taxon>Magnoliopsida</taxon>
        <taxon>eudicotyledons</taxon>
        <taxon>Gunneridae</taxon>
        <taxon>Pentapetalae</taxon>
        <taxon>rosids</taxon>
        <taxon>malvids</taxon>
        <taxon>Malvales</taxon>
        <taxon>Malvaceae</taxon>
        <taxon>Grewioideae</taxon>
        <taxon>Apeibeae</taxon>
        <taxon>Corchorus</taxon>
    </lineage>
</organism>
<comment type="caution">
    <text evidence="1">The sequence shown here is derived from an EMBL/GenBank/DDBJ whole genome shotgun (WGS) entry which is preliminary data.</text>
</comment>
<dbReference type="EMBL" id="AWUE01013759">
    <property type="protein sequence ID" value="OMP05964.1"/>
    <property type="molecule type" value="Genomic_DNA"/>
</dbReference>
<gene>
    <name evidence="1" type="ORF">COLO4_08426</name>
</gene>
<proteinExistence type="predicted"/>
<evidence type="ECO:0000313" key="1">
    <source>
        <dbReference type="EMBL" id="OMP05964.1"/>
    </source>
</evidence>